<feature type="signal peptide" evidence="8">
    <location>
        <begin position="1"/>
        <end position="22"/>
    </location>
</feature>
<comment type="subcellular location">
    <subcellularLocation>
        <location evidence="1">Membrane</location>
        <topology evidence="1">Single-pass membrane protein</topology>
    </subcellularLocation>
</comment>
<gene>
    <name evidence="9" type="ORF">H2509_11950</name>
</gene>
<feature type="transmembrane region" description="Helical" evidence="7">
    <location>
        <begin position="38"/>
        <end position="58"/>
    </location>
</feature>
<evidence type="ECO:0000256" key="3">
    <source>
        <dbReference type="ARBA" id="ARBA00020552"/>
    </source>
</evidence>
<evidence type="ECO:0000256" key="2">
    <source>
        <dbReference type="ARBA" id="ARBA00010270"/>
    </source>
</evidence>
<evidence type="ECO:0000256" key="5">
    <source>
        <dbReference type="ARBA" id="ARBA00022734"/>
    </source>
</evidence>
<keyword evidence="10" id="KW-1185">Reference proteome</keyword>
<comment type="caution">
    <text evidence="9">The sequence shown here is derived from an EMBL/GenBank/DDBJ whole genome shotgun (WGS) entry which is preliminary data.</text>
</comment>
<evidence type="ECO:0000313" key="9">
    <source>
        <dbReference type="EMBL" id="MBA5777836.1"/>
    </source>
</evidence>
<name>A0A839AFG1_9HYPH</name>
<keyword evidence="7" id="KW-1133">Transmembrane helix</keyword>
<proteinExistence type="inferred from homology"/>
<evidence type="ECO:0000256" key="1">
    <source>
        <dbReference type="ARBA" id="ARBA00004167"/>
    </source>
</evidence>
<dbReference type="InterPro" id="IPR012413">
    <property type="entry name" value="BA14K"/>
</dbReference>
<feature type="chain" id="PRO_5032512326" description="Lectin-like protein BA14k" evidence="8">
    <location>
        <begin position="23"/>
        <end position="137"/>
    </location>
</feature>
<evidence type="ECO:0000256" key="8">
    <source>
        <dbReference type="SAM" id="SignalP"/>
    </source>
</evidence>
<evidence type="ECO:0000256" key="4">
    <source>
        <dbReference type="ARBA" id="ARBA00022475"/>
    </source>
</evidence>
<organism evidence="9 10">
    <name type="scientific">Stappia albiluteola</name>
    <dbReference type="NCBI Taxonomy" id="2758565"/>
    <lineage>
        <taxon>Bacteria</taxon>
        <taxon>Pseudomonadati</taxon>
        <taxon>Pseudomonadota</taxon>
        <taxon>Alphaproteobacteria</taxon>
        <taxon>Hyphomicrobiales</taxon>
        <taxon>Stappiaceae</taxon>
        <taxon>Stappia</taxon>
    </lineage>
</organism>
<keyword evidence="8" id="KW-0732">Signal</keyword>
<keyword evidence="7" id="KW-0812">Transmembrane</keyword>
<evidence type="ECO:0000256" key="7">
    <source>
        <dbReference type="SAM" id="Phobius"/>
    </source>
</evidence>
<dbReference type="EMBL" id="JACFXV010000053">
    <property type="protein sequence ID" value="MBA5777836.1"/>
    <property type="molecule type" value="Genomic_DNA"/>
</dbReference>
<evidence type="ECO:0000256" key="6">
    <source>
        <dbReference type="ARBA" id="ARBA00025321"/>
    </source>
</evidence>
<dbReference type="AlphaFoldDB" id="A0A839AFG1"/>
<dbReference type="GO" id="GO:0030246">
    <property type="term" value="F:carbohydrate binding"/>
    <property type="evidence" value="ECO:0007669"/>
    <property type="project" value="UniProtKB-KW"/>
</dbReference>
<evidence type="ECO:0000313" key="10">
    <source>
        <dbReference type="Proteomes" id="UP000541109"/>
    </source>
</evidence>
<dbReference type="Proteomes" id="UP000541109">
    <property type="component" value="Unassembled WGS sequence"/>
</dbReference>
<sequence length="137" mass="15055">MSLTTKALALALAGALTLPALAGAEAGQRHHRHNNDAGAALAAGAIGLAAGAILGSTLSQPRYVEPAPVYVAPPPPPPVYRERVIVERRYYDGPEYVEYAPRPWTREWYRYCSSKYRSFDPQTGTFVTYGGRERFCR</sequence>
<comment type="similarity">
    <text evidence="2">Belongs to the BA14k family.</text>
</comment>
<keyword evidence="5" id="KW-0430">Lectin</keyword>
<protein>
    <recommendedName>
        <fullName evidence="3">Lectin-like protein BA14k</fullName>
    </recommendedName>
</protein>
<comment type="function">
    <text evidence="6">Has immunoglobulin-binding and hemagglutination properties, and can bind to mannose. Essential for virulence. May be involved in LPS biosynthesis or polysaccharide transport.</text>
</comment>
<keyword evidence="7" id="KW-0472">Membrane</keyword>
<reference evidence="9 10" key="1">
    <citation type="submission" date="2020-07" db="EMBL/GenBank/DDBJ databases">
        <title>Stappia sp., F7233, whole genome shotgun sequencing project.</title>
        <authorList>
            <person name="Jiang S."/>
            <person name="Liu Z.W."/>
            <person name="Du Z.J."/>
        </authorList>
    </citation>
    <scope>NUCLEOTIDE SEQUENCE [LARGE SCALE GENOMIC DNA]</scope>
    <source>
        <strain evidence="9 10">F7233</strain>
    </source>
</reference>
<dbReference type="Pfam" id="PF07886">
    <property type="entry name" value="BA14K"/>
    <property type="match status" value="1"/>
</dbReference>
<keyword evidence="4" id="KW-1003">Cell membrane</keyword>
<accession>A0A839AFG1</accession>
<dbReference type="RefSeq" id="WP_182165554.1">
    <property type="nucleotide sequence ID" value="NZ_JACFXV010000053.1"/>
</dbReference>
<dbReference type="GO" id="GO:0016020">
    <property type="term" value="C:membrane"/>
    <property type="evidence" value="ECO:0007669"/>
    <property type="project" value="UniProtKB-SubCell"/>
</dbReference>